<feature type="transmembrane region" description="Helical" evidence="1">
    <location>
        <begin position="269"/>
        <end position="287"/>
    </location>
</feature>
<feature type="transmembrane region" description="Helical" evidence="1">
    <location>
        <begin position="427"/>
        <end position="456"/>
    </location>
</feature>
<evidence type="ECO:0000313" key="4">
    <source>
        <dbReference type="Proteomes" id="UP000011511"/>
    </source>
</evidence>
<organism evidence="3 4">
    <name type="scientific">Natrinema altunense (strain JCM 12890 / CGMCC 1.3731 / AJ2)</name>
    <dbReference type="NCBI Taxonomy" id="1227494"/>
    <lineage>
        <taxon>Archaea</taxon>
        <taxon>Methanobacteriati</taxon>
        <taxon>Methanobacteriota</taxon>
        <taxon>Stenosarchaea group</taxon>
        <taxon>Halobacteria</taxon>
        <taxon>Halobacteriales</taxon>
        <taxon>Natrialbaceae</taxon>
        <taxon>Natrinema</taxon>
    </lineage>
</organism>
<dbReference type="RefSeq" id="WP_007108980.1">
    <property type="nucleotide sequence ID" value="NZ_AOIK01000025.1"/>
</dbReference>
<reference evidence="3 4" key="1">
    <citation type="journal article" date="2014" name="PLoS Genet.">
        <title>Phylogenetically driven sequencing of extremely halophilic archaea reveals strategies for static and dynamic osmo-response.</title>
        <authorList>
            <person name="Becker E.A."/>
            <person name="Seitzer P.M."/>
            <person name="Tritt A."/>
            <person name="Larsen D."/>
            <person name="Krusor M."/>
            <person name="Yao A.I."/>
            <person name="Wu D."/>
            <person name="Madern D."/>
            <person name="Eisen J.A."/>
            <person name="Darling A.E."/>
            <person name="Facciotti M.T."/>
        </authorList>
    </citation>
    <scope>NUCLEOTIDE SEQUENCE [LARGE SCALE GENOMIC DNA]</scope>
    <source>
        <strain evidence="3 4">JCM 12890</strain>
    </source>
</reference>
<feature type="transmembrane region" description="Helical" evidence="1">
    <location>
        <begin position="145"/>
        <end position="178"/>
    </location>
</feature>
<feature type="transmembrane region" description="Helical" evidence="1">
    <location>
        <begin position="392"/>
        <end position="415"/>
    </location>
</feature>
<dbReference type="EMBL" id="AOIK01000025">
    <property type="protein sequence ID" value="ELY86909.1"/>
    <property type="molecule type" value="Genomic_DNA"/>
</dbReference>
<keyword evidence="1" id="KW-0812">Transmembrane</keyword>
<feature type="domain" description="DUF7847" evidence="2">
    <location>
        <begin position="143"/>
        <end position="275"/>
    </location>
</feature>
<feature type="transmembrane region" description="Helical" evidence="1">
    <location>
        <begin position="25"/>
        <end position="51"/>
    </location>
</feature>
<accession>L9ZKN4</accession>
<dbReference type="Pfam" id="PF25231">
    <property type="entry name" value="DUF7847"/>
    <property type="match status" value="1"/>
</dbReference>
<comment type="caution">
    <text evidence="3">The sequence shown here is derived from an EMBL/GenBank/DDBJ whole genome shotgun (WGS) entry which is preliminary data.</text>
</comment>
<protein>
    <recommendedName>
        <fullName evidence="2">DUF7847 domain-containing protein</fullName>
    </recommendedName>
</protein>
<evidence type="ECO:0000259" key="2">
    <source>
        <dbReference type="Pfam" id="PF25231"/>
    </source>
</evidence>
<feature type="transmembrane region" description="Helical" evidence="1">
    <location>
        <begin position="240"/>
        <end position="263"/>
    </location>
</feature>
<feature type="transmembrane region" description="Helical" evidence="1">
    <location>
        <begin position="190"/>
        <end position="219"/>
    </location>
</feature>
<dbReference type="InterPro" id="IPR002798">
    <property type="entry name" value="SpoIIM-like"/>
</dbReference>
<dbReference type="Pfam" id="PF01944">
    <property type="entry name" value="SpoIIM"/>
    <property type="match status" value="1"/>
</dbReference>
<evidence type="ECO:0000313" key="3">
    <source>
        <dbReference type="EMBL" id="ELY86909.1"/>
    </source>
</evidence>
<name>L9ZKN4_NATA2</name>
<feature type="transmembrane region" description="Helical" evidence="1">
    <location>
        <begin position="476"/>
        <end position="501"/>
    </location>
</feature>
<dbReference type="Proteomes" id="UP000011511">
    <property type="component" value="Unassembled WGS sequence"/>
</dbReference>
<dbReference type="InterPro" id="IPR057169">
    <property type="entry name" value="DUF7847"/>
</dbReference>
<sequence length="505" mass="52591">MTLSDFVAAVVAVFRRRPGDLLPMYVLAIAITGIVRVVPFAAIAIATLYLATTGRLDTVRTAVADLEPPPTDPEAFDAWASGLEPLFDQILTPPLLALAAVTVVVSIVLFVLLSAAVAAGQLAACYGRLRSDRGLVAGLAGARRYWLRFLGLFVLEVGCWSLVLVVVGIGAALLAGAVSLATGSGVGPALVALFAGLLAVVLLVAVRALFAFAPVAIVVDDAGVFGAVRRAGGFVRARPVAAIFYYVVAFLAFVGLATIAGLLSLVDVVALESLLSVLVLFPVLDLLKTAVYCDYRGRLRPPDPPARSLRGQLRSGLRRGWAEMTTFVRATPGTHALVVALGVLGFWIGWAAAGSVAGGFETSIAARLEGWLPPAMAVELFGNNWLVALTTAYAGIALAVPAIVSVLFNGVALGFTARLEVAPLELAAFVVPHGVIEIPAILVAGALGVSVGGTAWRTWRGHVGVPVLADALERAFWVLVGVAVLLAIAAVIEGFVSPYYYRPFL</sequence>
<keyword evidence="4" id="KW-1185">Reference proteome</keyword>
<keyword evidence="1" id="KW-0472">Membrane</keyword>
<dbReference type="PANTHER" id="PTHR35337:SF1">
    <property type="entry name" value="SLR1478 PROTEIN"/>
    <property type="match status" value="1"/>
</dbReference>
<keyword evidence="1" id="KW-1133">Transmembrane helix</keyword>
<dbReference type="PANTHER" id="PTHR35337">
    <property type="entry name" value="SLR1478 PROTEIN"/>
    <property type="match status" value="1"/>
</dbReference>
<dbReference type="PATRIC" id="fig|1227494.3.peg.1661"/>
<feature type="transmembrane region" description="Helical" evidence="1">
    <location>
        <begin position="334"/>
        <end position="353"/>
    </location>
</feature>
<dbReference type="AlphaFoldDB" id="L9ZKN4"/>
<proteinExistence type="predicted"/>
<gene>
    <name evidence="3" type="ORF">C485_08332</name>
</gene>
<feature type="transmembrane region" description="Helical" evidence="1">
    <location>
        <begin position="95"/>
        <end position="124"/>
    </location>
</feature>
<evidence type="ECO:0000256" key="1">
    <source>
        <dbReference type="SAM" id="Phobius"/>
    </source>
</evidence>
<dbReference type="eggNOG" id="arCOG01994">
    <property type="taxonomic scope" value="Archaea"/>
</dbReference>